<dbReference type="EMBL" id="FPJG01000006">
    <property type="protein sequence ID" value="SFW75493.1"/>
    <property type="molecule type" value="Genomic_DNA"/>
</dbReference>
<dbReference type="Pfam" id="PF00728">
    <property type="entry name" value="Glyco_hydro_20"/>
    <property type="match status" value="1"/>
</dbReference>
<dbReference type="InterPro" id="IPR029018">
    <property type="entry name" value="Hex-like_dom2"/>
</dbReference>
<dbReference type="Gene3D" id="3.30.379.10">
    <property type="entry name" value="Chitobiase/beta-hexosaminidase domain 2-like"/>
    <property type="match status" value="1"/>
</dbReference>
<dbReference type="SUPFAM" id="SSF51445">
    <property type="entry name" value="(Trans)glycosidases"/>
    <property type="match status" value="1"/>
</dbReference>
<evidence type="ECO:0000256" key="1">
    <source>
        <dbReference type="ARBA" id="ARBA00001231"/>
    </source>
</evidence>
<keyword evidence="4" id="KW-0378">Hydrolase</keyword>
<dbReference type="PANTHER" id="PTHR22600">
    <property type="entry name" value="BETA-HEXOSAMINIDASE"/>
    <property type="match status" value="1"/>
</dbReference>
<evidence type="ECO:0000259" key="9">
    <source>
        <dbReference type="Pfam" id="PF02838"/>
    </source>
</evidence>
<gene>
    <name evidence="10" type="ORF">SAMN04489730_3943</name>
</gene>
<feature type="signal peptide" evidence="7">
    <location>
        <begin position="1"/>
        <end position="27"/>
    </location>
</feature>
<dbReference type="InterPro" id="IPR015882">
    <property type="entry name" value="HEX_bac_N"/>
</dbReference>
<evidence type="ECO:0000256" key="4">
    <source>
        <dbReference type="ARBA" id="ARBA00022801"/>
    </source>
</evidence>
<keyword evidence="11" id="KW-1185">Reference proteome</keyword>
<feature type="active site" description="Proton donor" evidence="6">
    <location>
        <position position="341"/>
    </location>
</feature>
<protein>
    <recommendedName>
        <fullName evidence="3">beta-N-acetylhexosaminidase</fullName>
        <ecNumber evidence="3">3.2.1.52</ecNumber>
    </recommendedName>
</protein>
<dbReference type="STRING" id="546364.SAMN04489730_3943"/>
<dbReference type="PRINTS" id="PR00738">
    <property type="entry name" value="GLHYDRLASE20"/>
</dbReference>
<comment type="catalytic activity">
    <reaction evidence="1">
        <text>Hydrolysis of terminal non-reducing N-acetyl-D-hexosamine residues in N-acetyl-beta-D-hexosaminides.</text>
        <dbReference type="EC" id="3.2.1.52"/>
    </reaction>
</comment>
<dbReference type="Proteomes" id="UP000182740">
    <property type="component" value="Unassembled WGS sequence"/>
</dbReference>
<evidence type="ECO:0000256" key="7">
    <source>
        <dbReference type="SAM" id="SignalP"/>
    </source>
</evidence>
<keyword evidence="7" id="KW-0732">Signal</keyword>
<evidence type="ECO:0000313" key="11">
    <source>
        <dbReference type="Proteomes" id="UP000182740"/>
    </source>
</evidence>
<dbReference type="Pfam" id="PF02838">
    <property type="entry name" value="Glyco_hydro_20b"/>
    <property type="match status" value="1"/>
</dbReference>
<dbReference type="AlphaFoldDB" id="A0A1K1RUM0"/>
<dbReference type="InterPro" id="IPR006311">
    <property type="entry name" value="TAT_signal"/>
</dbReference>
<proteinExistence type="inferred from homology"/>
<evidence type="ECO:0000256" key="5">
    <source>
        <dbReference type="ARBA" id="ARBA00023295"/>
    </source>
</evidence>
<evidence type="ECO:0000259" key="8">
    <source>
        <dbReference type="Pfam" id="PF00728"/>
    </source>
</evidence>
<dbReference type="GO" id="GO:0016020">
    <property type="term" value="C:membrane"/>
    <property type="evidence" value="ECO:0007669"/>
    <property type="project" value="TreeGrafter"/>
</dbReference>
<dbReference type="PANTHER" id="PTHR22600:SF57">
    <property type="entry name" value="BETA-N-ACETYLHEXOSAMINIDASE"/>
    <property type="match status" value="1"/>
</dbReference>
<feature type="domain" description="Glycoside hydrolase family 20 catalytic" evidence="8">
    <location>
        <begin position="177"/>
        <end position="495"/>
    </location>
</feature>
<keyword evidence="5" id="KW-0326">Glycosidase</keyword>
<evidence type="ECO:0000313" key="10">
    <source>
        <dbReference type="EMBL" id="SFW75493.1"/>
    </source>
</evidence>
<evidence type="ECO:0000256" key="3">
    <source>
        <dbReference type="ARBA" id="ARBA00012663"/>
    </source>
</evidence>
<dbReference type="CDD" id="cd06568">
    <property type="entry name" value="GH20_SpHex_like"/>
    <property type="match status" value="1"/>
</dbReference>
<dbReference type="GO" id="GO:0030203">
    <property type="term" value="P:glycosaminoglycan metabolic process"/>
    <property type="evidence" value="ECO:0007669"/>
    <property type="project" value="TreeGrafter"/>
</dbReference>
<sequence>MTARTARRGVLFLSLLGLLAPAVPAGAAPRPVPAAPTLQQVVPAPVSVTPDPAVRYRLGPDTVVFTAGGAEAREVGDYLAGLLRPSTRFRLPVFPAPASGPWVPKTLPGISLVLGGADARVGDEGYQLDSTATGVTIRAAKPAGLFNGVQTLRQLLPASLSGPLTVAGGHILDYPRYAYRGAMLDVARHFLPVADVEKYIDDIALYKVNNLHLHLTDDQGWRLQIDGWPNLTAKGASTGSGGGPGGFYTQAQYREIVAYAESRHVTIVPEIDMPSHFGAALASYAELNCDGVAGPVYTGLTPAPRSDLCVGKPVTYRFIRDVLGQVAALTPGGYLDVGGDEIQDLTDEQYTAFMKKIAPMVAALGKKLFGWGEMLTATPPQGATGEFWIYDGTQNEVGQASQQGAKLIMAPCVYTYLDMKYAPGVPASLGLEWAGDISVQAAYGWDPTAVVPGASASNIDGVEAPLWTDTVRSLDDVRYLAFPRLPAIAEIGWSPQASHDWTSFSARLAAQGPRWTALGVKYYPAPEIPWPGH</sequence>
<feature type="domain" description="Beta-hexosaminidase bacterial type N-terminal" evidence="9">
    <location>
        <begin position="40"/>
        <end position="174"/>
    </location>
</feature>
<reference evidence="11" key="1">
    <citation type="submission" date="2016-11" db="EMBL/GenBank/DDBJ databases">
        <authorList>
            <person name="Varghese N."/>
            <person name="Submissions S."/>
        </authorList>
    </citation>
    <scope>NUCLEOTIDE SEQUENCE [LARGE SCALE GENOMIC DNA]</scope>
    <source>
        <strain evidence="11">DSM 44671</strain>
    </source>
</reference>
<dbReference type="EC" id="3.2.1.52" evidence="3"/>
<name>A0A1K1RUM0_9PSEU</name>
<dbReference type="SUPFAM" id="SSF55545">
    <property type="entry name" value="beta-N-acetylhexosaminidase-like domain"/>
    <property type="match status" value="1"/>
</dbReference>
<organism evidence="10 11">
    <name type="scientific">Amycolatopsis australiensis</name>
    <dbReference type="NCBI Taxonomy" id="546364"/>
    <lineage>
        <taxon>Bacteria</taxon>
        <taxon>Bacillati</taxon>
        <taxon>Actinomycetota</taxon>
        <taxon>Actinomycetes</taxon>
        <taxon>Pseudonocardiales</taxon>
        <taxon>Pseudonocardiaceae</taxon>
        <taxon>Amycolatopsis</taxon>
    </lineage>
</organism>
<evidence type="ECO:0000256" key="6">
    <source>
        <dbReference type="PIRSR" id="PIRSR625705-1"/>
    </source>
</evidence>
<dbReference type="OrthoDB" id="9763537at2"/>
<dbReference type="GO" id="GO:0004563">
    <property type="term" value="F:beta-N-acetylhexosaminidase activity"/>
    <property type="evidence" value="ECO:0007669"/>
    <property type="project" value="UniProtKB-EC"/>
</dbReference>
<dbReference type="InterPro" id="IPR015883">
    <property type="entry name" value="Glyco_hydro_20_cat"/>
</dbReference>
<dbReference type="InterPro" id="IPR017853">
    <property type="entry name" value="GH"/>
</dbReference>
<dbReference type="GO" id="GO:0005975">
    <property type="term" value="P:carbohydrate metabolic process"/>
    <property type="evidence" value="ECO:0007669"/>
    <property type="project" value="InterPro"/>
</dbReference>
<dbReference type="PROSITE" id="PS51318">
    <property type="entry name" value="TAT"/>
    <property type="match status" value="1"/>
</dbReference>
<evidence type="ECO:0000256" key="2">
    <source>
        <dbReference type="ARBA" id="ARBA00006285"/>
    </source>
</evidence>
<comment type="similarity">
    <text evidence="2">Belongs to the glycosyl hydrolase 20 family.</text>
</comment>
<dbReference type="InterPro" id="IPR025705">
    <property type="entry name" value="Beta_hexosaminidase_sua/sub"/>
</dbReference>
<accession>A0A1K1RUM0</accession>
<dbReference type="Gene3D" id="3.20.20.80">
    <property type="entry name" value="Glycosidases"/>
    <property type="match status" value="1"/>
</dbReference>
<dbReference type="RefSeq" id="WP_072477664.1">
    <property type="nucleotide sequence ID" value="NZ_FPJG01000006.1"/>
</dbReference>
<feature type="chain" id="PRO_5012566321" description="beta-N-acetylhexosaminidase" evidence="7">
    <location>
        <begin position="28"/>
        <end position="533"/>
    </location>
</feature>